<protein>
    <submittedName>
        <fullName evidence="1">Uncharacterized protein</fullName>
    </submittedName>
</protein>
<organism evidence="1">
    <name type="scientific">marine sediment metagenome</name>
    <dbReference type="NCBI Taxonomy" id="412755"/>
    <lineage>
        <taxon>unclassified sequences</taxon>
        <taxon>metagenomes</taxon>
        <taxon>ecological metagenomes</taxon>
    </lineage>
</organism>
<accession>A0A0F9T4G5</accession>
<dbReference type="EMBL" id="LAZR01001482">
    <property type="protein sequence ID" value="KKN43911.1"/>
    <property type="molecule type" value="Genomic_DNA"/>
</dbReference>
<reference evidence="1" key="1">
    <citation type="journal article" date="2015" name="Nature">
        <title>Complex archaea that bridge the gap between prokaryotes and eukaryotes.</title>
        <authorList>
            <person name="Spang A."/>
            <person name="Saw J.H."/>
            <person name="Jorgensen S.L."/>
            <person name="Zaremba-Niedzwiedzka K."/>
            <person name="Martijn J."/>
            <person name="Lind A.E."/>
            <person name="van Eijk R."/>
            <person name="Schleper C."/>
            <person name="Guy L."/>
            <person name="Ettema T.J."/>
        </authorList>
    </citation>
    <scope>NUCLEOTIDE SEQUENCE</scope>
</reference>
<evidence type="ECO:0000313" key="1">
    <source>
        <dbReference type="EMBL" id="KKN43911.1"/>
    </source>
</evidence>
<dbReference type="AlphaFoldDB" id="A0A0F9T4G5"/>
<comment type="caution">
    <text evidence="1">The sequence shown here is derived from an EMBL/GenBank/DDBJ whole genome shotgun (WGS) entry which is preliminary data.</text>
</comment>
<proteinExistence type="predicted"/>
<gene>
    <name evidence="1" type="ORF">LCGC14_0698600</name>
</gene>
<name>A0A0F9T4G5_9ZZZZ</name>
<sequence length="121" mass="13359">MGAEQFESQCIAETAEDAFNRCVSQALYDYGHAGYTGTIAEKSDYTEVRVPEGLDLDTFLKWSAELEWGDVKDKIPPHHMAAVERAAAIYDDKWGPALCVQDPPTEPGQDPGWVFCGWASS</sequence>